<sequence>MPKNHFQKSLQECLPKMKKLPTSTPPRRTLSSSTSWILRGCKYPKTPSFALDDTKGNNERVEGSIGNDDAATLSDIDRFLMENFKSLYKNENDVVEEESVHNNEEKSGGILIESPSFTDPPPEINLRGSSRFFVSPVISNSLMEEARNSLTIPNPCTTARFCTTEAGSSSTSSGGINESDNSASAKELLMEVDDFITVLTYSPNPYDDFKRSMQEMVEARLNHNGRIDWEFMEELLFCFLNLNDKKSYRFILRAFVDMIVVLRENQNPSPGRSRIVPAKSRRNVRSNRTM</sequence>
<proteinExistence type="predicted"/>
<dbReference type="EMBL" id="CM044706">
    <property type="protein sequence ID" value="KAI5660586.1"/>
    <property type="molecule type" value="Genomic_DNA"/>
</dbReference>
<organism evidence="1 2">
    <name type="scientific">Catharanthus roseus</name>
    <name type="common">Madagascar periwinkle</name>
    <name type="synonym">Vinca rosea</name>
    <dbReference type="NCBI Taxonomy" id="4058"/>
    <lineage>
        <taxon>Eukaryota</taxon>
        <taxon>Viridiplantae</taxon>
        <taxon>Streptophyta</taxon>
        <taxon>Embryophyta</taxon>
        <taxon>Tracheophyta</taxon>
        <taxon>Spermatophyta</taxon>
        <taxon>Magnoliopsida</taxon>
        <taxon>eudicotyledons</taxon>
        <taxon>Gunneridae</taxon>
        <taxon>Pentapetalae</taxon>
        <taxon>asterids</taxon>
        <taxon>lamiids</taxon>
        <taxon>Gentianales</taxon>
        <taxon>Apocynaceae</taxon>
        <taxon>Rauvolfioideae</taxon>
        <taxon>Vinceae</taxon>
        <taxon>Catharanthinae</taxon>
        <taxon>Catharanthus</taxon>
    </lineage>
</organism>
<gene>
    <name evidence="1" type="ORF">M9H77_29379</name>
</gene>
<evidence type="ECO:0000313" key="1">
    <source>
        <dbReference type="EMBL" id="KAI5660586.1"/>
    </source>
</evidence>
<evidence type="ECO:0000313" key="2">
    <source>
        <dbReference type="Proteomes" id="UP001060085"/>
    </source>
</evidence>
<name>A0ACC0AM59_CATRO</name>
<dbReference type="Proteomes" id="UP001060085">
    <property type="component" value="Linkage Group LG06"/>
</dbReference>
<protein>
    <submittedName>
        <fullName evidence="1">Uncharacterized protein</fullName>
    </submittedName>
</protein>
<keyword evidence="2" id="KW-1185">Reference proteome</keyword>
<comment type="caution">
    <text evidence="1">The sequence shown here is derived from an EMBL/GenBank/DDBJ whole genome shotgun (WGS) entry which is preliminary data.</text>
</comment>
<accession>A0ACC0AM59</accession>
<reference evidence="2" key="1">
    <citation type="journal article" date="2023" name="Nat. Plants">
        <title>Single-cell RNA sequencing provides a high-resolution roadmap for understanding the multicellular compartmentation of specialized metabolism.</title>
        <authorList>
            <person name="Sun S."/>
            <person name="Shen X."/>
            <person name="Li Y."/>
            <person name="Li Y."/>
            <person name="Wang S."/>
            <person name="Li R."/>
            <person name="Zhang H."/>
            <person name="Shen G."/>
            <person name="Guo B."/>
            <person name="Wei J."/>
            <person name="Xu J."/>
            <person name="St-Pierre B."/>
            <person name="Chen S."/>
            <person name="Sun C."/>
        </authorList>
    </citation>
    <scope>NUCLEOTIDE SEQUENCE [LARGE SCALE GENOMIC DNA]</scope>
</reference>